<dbReference type="PANTHER" id="PTHR30528:SF0">
    <property type="entry name" value="CYTOPLASMIC PROTEIN"/>
    <property type="match status" value="1"/>
</dbReference>
<protein>
    <submittedName>
        <fullName evidence="1">Winged helix DNA-binding domain-containing protein</fullName>
    </submittedName>
</protein>
<proteinExistence type="predicted"/>
<evidence type="ECO:0000313" key="1">
    <source>
        <dbReference type="EMBL" id="WTY97470.1"/>
    </source>
</evidence>
<name>A0AAU3GW43_9ACTN</name>
<keyword evidence="1" id="KW-0238">DNA-binding</keyword>
<dbReference type="PANTHER" id="PTHR30528">
    <property type="entry name" value="CYTOPLASMIC PROTEIN"/>
    <property type="match status" value="1"/>
</dbReference>
<dbReference type="EMBL" id="CP109535">
    <property type="protein sequence ID" value="WTY97470.1"/>
    <property type="molecule type" value="Genomic_DNA"/>
</dbReference>
<dbReference type="GO" id="GO:0003677">
    <property type="term" value="F:DNA binding"/>
    <property type="evidence" value="ECO:0007669"/>
    <property type="project" value="UniProtKB-KW"/>
</dbReference>
<organism evidence="1">
    <name type="scientific">Streptomyces sp. NBC_01401</name>
    <dbReference type="NCBI Taxonomy" id="2903854"/>
    <lineage>
        <taxon>Bacteria</taxon>
        <taxon>Bacillati</taxon>
        <taxon>Actinomycetota</taxon>
        <taxon>Actinomycetes</taxon>
        <taxon>Kitasatosporales</taxon>
        <taxon>Streptomycetaceae</taxon>
        <taxon>Streptomyces</taxon>
    </lineage>
</organism>
<dbReference type="Pfam" id="PF06224">
    <property type="entry name" value="AlkZ-like"/>
    <property type="match status" value="1"/>
</dbReference>
<gene>
    <name evidence="1" type="ORF">OG626_22545</name>
</gene>
<reference evidence="1" key="1">
    <citation type="submission" date="2022-10" db="EMBL/GenBank/DDBJ databases">
        <title>The complete genomes of actinobacterial strains from the NBC collection.</title>
        <authorList>
            <person name="Joergensen T.S."/>
            <person name="Alvarez Arevalo M."/>
            <person name="Sterndorff E.B."/>
            <person name="Faurdal D."/>
            <person name="Vuksanovic O."/>
            <person name="Mourched A.-S."/>
            <person name="Charusanti P."/>
            <person name="Shaw S."/>
            <person name="Blin K."/>
            <person name="Weber T."/>
        </authorList>
    </citation>
    <scope>NUCLEOTIDE SEQUENCE</scope>
    <source>
        <strain evidence="1">NBC_01401</strain>
    </source>
</reference>
<dbReference type="InterPro" id="IPR009351">
    <property type="entry name" value="AlkZ-like"/>
</dbReference>
<sequence length="391" mass="43293">MTPAPPPVLELSADQARRIALRAQGLLGAPDRRSGVPGVLRSLGAVQLDTISVLARSHELVPYARLGALGRRAVDEAYWSGGRAFEYWSHAACVLPVEEWPHFAFRRRAYRSRPHWNHDLPDGVYAKVIDQLRAEGPLTATELGGAKNGGEWWDWSASKVAVERALMYGEVVCTERRGWKRIYDLAERAIPDTVLHDRLDDAECLRRLVALAGQSLGVGTRADIADYHRLKAEQFDAVVADSGLVPVSVQGWAKPAWAHPDALASEPRGRHRTTLLSPFDSLIWERARTERIFAFTHRLEAYVPRPKRIHGYFAMPLLAGGRLRGRVDPAREGTTLVARQVSLDGAKSVAPMAEALVEAASWVGCTDVRLERVDAPELREPLMAEIARALP</sequence>
<dbReference type="AlphaFoldDB" id="A0AAU3GW43"/>
<accession>A0AAU3GW43</accession>